<comment type="caution">
    <text evidence="1">The sequence shown here is derived from an EMBL/GenBank/DDBJ whole genome shotgun (WGS) entry which is preliminary data.</text>
</comment>
<dbReference type="OrthoDB" id="125247at2759"/>
<evidence type="ECO:0000313" key="1">
    <source>
        <dbReference type="EMBL" id="OWZ17693.1"/>
    </source>
</evidence>
<name>A0A225WJ25_9STRA</name>
<dbReference type="EMBL" id="NBNE01000709">
    <property type="protein sequence ID" value="OWZ17693.1"/>
    <property type="molecule type" value="Genomic_DNA"/>
</dbReference>
<protein>
    <submittedName>
        <fullName evidence="1">Uncharacterized protein</fullName>
    </submittedName>
</protein>
<dbReference type="AlphaFoldDB" id="A0A225WJ25"/>
<accession>A0A225WJ25</accession>
<reference evidence="2" key="1">
    <citation type="submission" date="2017-03" db="EMBL/GenBank/DDBJ databases">
        <title>Phytopthora megakarya and P. palmivora, two closely related causual agents of cacao black pod achieved similar genome size and gene model numbers by different mechanisms.</title>
        <authorList>
            <person name="Ali S."/>
            <person name="Shao J."/>
            <person name="Larry D.J."/>
            <person name="Kronmiller B."/>
            <person name="Shen D."/>
            <person name="Strem M.D."/>
            <person name="Melnick R.L."/>
            <person name="Guiltinan M.J."/>
            <person name="Tyler B.M."/>
            <person name="Meinhardt L.W."/>
            <person name="Bailey B.A."/>
        </authorList>
    </citation>
    <scope>NUCLEOTIDE SEQUENCE [LARGE SCALE GENOMIC DNA]</scope>
    <source>
        <strain evidence="2">zdho120</strain>
    </source>
</reference>
<organism evidence="1 2">
    <name type="scientific">Phytophthora megakarya</name>
    <dbReference type="NCBI Taxonomy" id="4795"/>
    <lineage>
        <taxon>Eukaryota</taxon>
        <taxon>Sar</taxon>
        <taxon>Stramenopiles</taxon>
        <taxon>Oomycota</taxon>
        <taxon>Peronosporomycetes</taxon>
        <taxon>Peronosporales</taxon>
        <taxon>Peronosporaceae</taxon>
        <taxon>Phytophthora</taxon>
    </lineage>
</organism>
<gene>
    <name evidence="1" type="ORF">PHMEG_0008324</name>
</gene>
<evidence type="ECO:0000313" key="2">
    <source>
        <dbReference type="Proteomes" id="UP000198211"/>
    </source>
</evidence>
<proteinExistence type="predicted"/>
<sequence length="123" mass="14125">MDFHNRFPRIGTLGADRYCSHLVTALNFQDFMIALPCTVLTGTNIPEPMSFEITLQGLIAYWASTHCFPISTAIIRNDPYLALFVMERKNHRSHCFLITMRESWRDLDLVLDPFSFTLPQANG</sequence>
<dbReference type="Proteomes" id="UP000198211">
    <property type="component" value="Unassembled WGS sequence"/>
</dbReference>
<keyword evidence="2" id="KW-1185">Reference proteome</keyword>